<proteinExistence type="predicted"/>
<reference evidence="1 2" key="1">
    <citation type="journal article" date="2019" name="Sci. Rep.">
        <title>Orb-weaving spider Araneus ventricosus genome elucidates the spidroin gene catalogue.</title>
        <authorList>
            <person name="Kono N."/>
            <person name="Nakamura H."/>
            <person name="Ohtoshi R."/>
            <person name="Moran D.A.P."/>
            <person name="Shinohara A."/>
            <person name="Yoshida Y."/>
            <person name="Fujiwara M."/>
            <person name="Mori M."/>
            <person name="Tomita M."/>
            <person name="Arakawa K."/>
        </authorList>
    </citation>
    <scope>NUCLEOTIDE SEQUENCE [LARGE SCALE GENOMIC DNA]</scope>
</reference>
<protein>
    <submittedName>
        <fullName evidence="1">Uncharacterized protein</fullName>
    </submittedName>
</protein>
<name>A0A4Y2Q4W4_ARAVE</name>
<sequence>MLKEIPYPYCYEIRSVSVRRKQSNKLLTEKRRCILEYSGKHKVQVTVKTALAQTSSTSRQQITINNSNSTQRLTADQLAKRTSLQRDSSNSADVQRRLSHLSSFIYLF</sequence>
<evidence type="ECO:0000313" key="1">
    <source>
        <dbReference type="EMBL" id="GBN58262.1"/>
    </source>
</evidence>
<dbReference type="AlphaFoldDB" id="A0A4Y2Q4W4"/>
<keyword evidence="2" id="KW-1185">Reference proteome</keyword>
<dbReference type="Proteomes" id="UP000499080">
    <property type="component" value="Unassembled WGS sequence"/>
</dbReference>
<accession>A0A4Y2Q4W4</accession>
<dbReference type="EMBL" id="BGPR01012899">
    <property type="protein sequence ID" value="GBN58262.1"/>
    <property type="molecule type" value="Genomic_DNA"/>
</dbReference>
<comment type="caution">
    <text evidence="1">The sequence shown here is derived from an EMBL/GenBank/DDBJ whole genome shotgun (WGS) entry which is preliminary data.</text>
</comment>
<organism evidence="1 2">
    <name type="scientific">Araneus ventricosus</name>
    <name type="common">Orbweaver spider</name>
    <name type="synonym">Epeira ventricosa</name>
    <dbReference type="NCBI Taxonomy" id="182803"/>
    <lineage>
        <taxon>Eukaryota</taxon>
        <taxon>Metazoa</taxon>
        <taxon>Ecdysozoa</taxon>
        <taxon>Arthropoda</taxon>
        <taxon>Chelicerata</taxon>
        <taxon>Arachnida</taxon>
        <taxon>Araneae</taxon>
        <taxon>Araneomorphae</taxon>
        <taxon>Entelegynae</taxon>
        <taxon>Araneoidea</taxon>
        <taxon>Araneidae</taxon>
        <taxon>Araneus</taxon>
    </lineage>
</organism>
<gene>
    <name evidence="1" type="ORF">AVEN_137151_1</name>
</gene>
<evidence type="ECO:0000313" key="2">
    <source>
        <dbReference type="Proteomes" id="UP000499080"/>
    </source>
</evidence>